<dbReference type="PROSITE" id="PS50937">
    <property type="entry name" value="HTH_MERR_2"/>
    <property type="match status" value="1"/>
</dbReference>
<dbReference type="InterPro" id="IPR009061">
    <property type="entry name" value="DNA-bd_dom_put_sf"/>
</dbReference>
<dbReference type="InterPro" id="IPR047057">
    <property type="entry name" value="MerR_fam"/>
</dbReference>
<dbReference type="Gene3D" id="1.10.1660.10">
    <property type="match status" value="1"/>
</dbReference>
<dbReference type="GO" id="GO:0003677">
    <property type="term" value="F:DNA binding"/>
    <property type="evidence" value="ECO:0007669"/>
    <property type="project" value="UniProtKB-KW"/>
</dbReference>
<evidence type="ECO:0000313" key="3">
    <source>
        <dbReference type="EMBL" id="MBI3014533.1"/>
    </source>
</evidence>
<dbReference type="EMBL" id="JACPSX010000102">
    <property type="protein sequence ID" value="MBI3014533.1"/>
    <property type="molecule type" value="Genomic_DNA"/>
</dbReference>
<dbReference type="CDD" id="cd04765">
    <property type="entry name" value="HTH_MlrA-like_sg2"/>
    <property type="match status" value="1"/>
</dbReference>
<dbReference type="Proteomes" id="UP000741360">
    <property type="component" value="Unassembled WGS sequence"/>
</dbReference>
<keyword evidence="1" id="KW-0238">DNA-binding</keyword>
<dbReference type="SUPFAM" id="SSF46955">
    <property type="entry name" value="Putative DNA-binding domain"/>
    <property type="match status" value="1"/>
</dbReference>
<reference evidence="3" key="1">
    <citation type="submission" date="2020-07" db="EMBL/GenBank/DDBJ databases">
        <title>Huge and variable diversity of episymbiotic CPR bacteria and DPANN archaea in groundwater ecosystems.</title>
        <authorList>
            <person name="He C.Y."/>
            <person name="Keren R."/>
            <person name="Whittaker M."/>
            <person name="Farag I.F."/>
            <person name="Doudna J."/>
            <person name="Cate J.H.D."/>
            <person name="Banfield J.F."/>
        </authorList>
    </citation>
    <scope>NUCLEOTIDE SEQUENCE</scope>
    <source>
        <strain evidence="3">NC_groundwater_717_Ag_S-0.2um_59_8</strain>
    </source>
</reference>
<gene>
    <name evidence="3" type="ORF">HYY65_05605</name>
</gene>
<dbReference type="InterPro" id="IPR000551">
    <property type="entry name" value="MerR-type_HTH_dom"/>
</dbReference>
<dbReference type="SMART" id="SM00422">
    <property type="entry name" value="HTH_MERR"/>
    <property type="match status" value="1"/>
</dbReference>
<evidence type="ECO:0000313" key="4">
    <source>
        <dbReference type="Proteomes" id="UP000741360"/>
    </source>
</evidence>
<dbReference type="PANTHER" id="PTHR30204:SF15">
    <property type="entry name" value="BLL5018 PROTEIN"/>
    <property type="match status" value="1"/>
</dbReference>
<dbReference type="GO" id="GO:0003700">
    <property type="term" value="F:DNA-binding transcription factor activity"/>
    <property type="evidence" value="ECO:0007669"/>
    <property type="project" value="InterPro"/>
</dbReference>
<name>A0A932GNR3_UNCTE</name>
<dbReference type="PANTHER" id="PTHR30204">
    <property type="entry name" value="REDOX-CYCLING DRUG-SENSING TRANSCRIPTIONAL ACTIVATOR SOXR"/>
    <property type="match status" value="1"/>
</dbReference>
<evidence type="ECO:0000259" key="2">
    <source>
        <dbReference type="PROSITE" id="PS50937"/>
    </source>
</evidence>
<evidence type="ECO:0000256" key="1">
    <source>
        <dbReference type="ARBA" id="ARBA00023125"/>
    </source>
</evidence>
<dbReference type="AlphaFoldDB" id="A0A932GNR3"/>
<proteinExistence type="predicted"/>
<organism evidence="3 4">
    <name type="scientific">Tectimicrobiota bacterium</name>
    <dbReference type="NCBI Taxonomy" id="2528274"/>
    <lineage>
        <taxon>Bacteria</taxon>
        <taxon>Pseudomonadati</taxon>
        <taxon>Nitrospinota/Tectimicrobiota group</taxon>
        <taxon>Candidatus Tectimicrobiota</taxon>
    </lineage>
</organism>
<accession>A0A932GNR3</accession>
<feature type="domain" description="HTH merR-type" evidence="2">
    <location>
        <begin position="9"/>
        <end position="79"/>
    </location>
</feature>
<sequence>MATIPDKLFFKIGEVAEVTGVEPHVLRYWETEFPQLRPIKNRAGQRTYQRKDVETVMEIKRLLYAEKFTIAGARKHFGRSSSTTEQKQLPLGFTDQELGRTLAQCKKELESILQTLDTGPEK</sequence>
<protein>
    <submittedName>
        <fullName evidence="3">MerR family transcriptional regulator</fullName>
    </submittedName>
</protein>
<comment type="caution">
    <text evidence="3">The sequence shown here is derived from an EMBL/GenBank/DDBJ whole genome shotgun (WGS) entry which is preliminary data.</text>
</comment>
<dbReference type="Pfam" id="PF13411">
    <property type="entry name" value="MerR_1"/>
    <property type="match status" value="1"/>
</dbReference>